<organism evidence="1 2">
    <name type="scientific">Deinococcus radiotolerans</name>
    <dbReference type="NCBI Taxonomy" id="1309407"/>
    <lineage>
        <taxon>Bacteria</taxon>
        <taxon>Thermotogati</taxon>
        <taxon>Deinococcota</taxon>
        <taxon>Deinococci</taxon>
        <taxon>Deinococcales</taxon>
        <taxon>Deinococcaceae</taxon>
        <taxon>Deinococcus</taxon>
    </lineage>
</organism>
<gene>
    <name evidence="1" type="ORF">GCM10010844_00280</name>
</gene>
<dbReference type="Proteomes" id="UP000604341">
    <property type="component" value="Unassembled WGS sequence"/>
</dbReference>
<evidence type="ECO:0000313" key="1">
    <source>
        <dbReference type="EMBL" id="GGK85708.1"/>
    </source>
</evidence>
<protein>
    <submittedName>
        <fullName evidence="1">Uncharacterized protein</fullName>
    </submittedName>
</protein>
<dbReference type="EMBL" id="BMPE01000001">
    <property type="protein sequence ID" value="GGK85708.1"/>
    <property type="molecule type" value="Genomic_DNA"/>
</dbReference>
<name>A0ABQ2FCT8_9DEIO</name>
<evidence type="ECO:0000313" key="2">
    <source>
        <dbReference type="Proteomes" id="UP000604341"/>
    </source>
</evidence>
<reference evidence="2" key="1">
    <citation type="journal article" date="2019" name="Int. J. Syst. Evol. Microbiol.">
        <title>The Global Catalogue of Microorganisms (GCM) 10K type strain sequencing project: providing services to taxonomists for standard genome sequencing and annotation.</title>
        <authorList>
            <consortium name="The Broad Institute Genomics Platform"/>
            <consortium name="The Broad Institute Genome Sequencing Center for Infectious Disease"/>
            <person name="Wu L."/>
            <person name="Ma J."/>
        </authorList>
    </citation>
    <scope>NUCLEOTIDE SEQUENCE [LARGE SCALE GENOMIC DNA]</scope>
    <source>
        <strain evidence="2">JCM 19173</strain>
    </source>
</reference>
<comment type="caution">
    <text evidence="1">The sequence shown here is derived from an EMBL/GenBank/DDBJ whole genome shotgun (WGS) entry which is preliminary data.</text>
</comment>
<accession>A0ABQ2FCT8</accession>
<keyword evidence="2" id="KW-1185">Reference proteome</keyword>
<sequence length="181" mass="20095">MSLRGNEAQNLRLLSEARPSQVTVFRSASGRSHLKFNVEVEGKTYAAIMYEGDWTAADQERLKAGSVNLVGLWDTYANQPSFTVKRLLSQAPALPSTSKPLLKIASAQVNVASIKKFTSRNQKVHVTYTFTVNNKTYQGVVYAGDWSSVTLDALRSGKATLFGTWGTFENKPNFITQRVER</sequence>
<proteinExistence type="predicted"/>